<dbReference type="InterPro" id="IPR018247">
    <property type="entry name" value="EF_Hand_1_Ca_BS"/>
</dbReference>
<keyword evidence="1" id="KW-0812">Transmembrane</keyword>
<comment type="caution">
    <text evidence="2">The sequence shown here is derived from an EMBL/GenBank/DDBJ whole genome shotgun (WGS) entry which is preliminary data.</text>
</comment>
<evidence type="ECO:0000313" key="2">
    <source>
        <dbReference type="EMBL" id="NVO78975.1"/>
    </source>
</evidence>
<dbReference type="RefSeq" id="WP_176804510.1">
    <property type="nucleotide sequence ID" value="NZ_JABXYJ010000008.1"/>
</dbReference>
<keyword evidence="1" id="KW-0472">Membrane</keyword>
<accession>A0A850QMV8</accession>
<dbReference type="AlphaFoldDB" id="A0A850QMV8"/>
<dbReference type="PROSITE" id="PS00018">
    <property type="entry name" value="EF_HAND_1"/>
    <property type="match status" value="1"/>
</dbReference>
<reference evidence="2 3" key="1">
    <citation type="submission" date="2020-06" db="EMBL/GenBank/DDBJ databases">
        <authorList>
            <person name="Qiu C."/>
            <person name="Liu Z."/>
        </authorList>
    </citation>
    <scope>NUCLEOTIDE SEQUENCE [LARGE SCALE GENOMIC DNA]</scope>
    <source>
        <strain evidence="2 3">EM 1</strain>
    </source>
</reference>
<dbReference type="EMBL" id="JABXYJ010000008">
    <property type="protein sequence ID" value="NVO78975.1"/>
    <property type="molecule type" value="Genomic_DNA"/>
</dbReference>
<proteinExistence type="predicted"/>
<keyword evidence="1" id="KW-1133">Transmembrane helix</keyword>
<organism evidence="2 3">
    <name type="scientific">Undibacterium oligocarboniphilum</name>
    <dbReference type="NCBI Taxonomy" id="666702"/>
    <lineage>
        <taxon>Bacteria</taxon>
        <taxon>Pseudomonadati</taxon>
        <taxon>Pseudomonadota</taxon>
        <taxon>Betaproteobacteria</taxon>
        <taxon>Burkholderiales</taxon>
        <taxon>Oxalobacteraceae</taxon>
        <taxon>Undibacterium</taxon>
    </lineage>
</organism>
<feature type="transmembrane region" description="Helical" evidence="1">
    <location>
        <begin position="21"/>
        <end position="39"/>
    </location>
</feature>
<protein>
    <submittedName>
        <fullName evidence="2">Uncharacterized protein</fullName>
    </submittedName>
</protein>
<sequence length="484" mass="49824">MNAQIRNFKLSSMRARSKNQRGYFLIDLGLALLLATYLLSTQFSQLSQSITKSMATATGQYMVALQTGLNRYYLTNNAAIQAGSGVAGFVNPLKPTTQELRTAGFLDSGFGLISPLGLQFVHEFKITGGPCPPNPSCTVNGLSHSSTPYTDSAGSIRNDVLSQVVSTIGNDGSQSMAGSGGAMTGYASNYSYPAALYSTVEGAVGIRIGDNSGIGSLLSQFYKLDGSRKLAGPMDANGNNILNINDLSSAGTATLNNTVINGNAVINGSLMLPGPAAAGSACVAGDNGKLKTNANGSGLVICNGSQWMRVGDAVTGISAGSACSVGNQIGTDANGIAFVCNGSFWYSLSNFASLGNACSPAGRTATSLTTNEQLICKNGQYIRLTSLLNANVQTGNHIAVQDGSIVQKPTCDLGGVPNYSLVLTQSAVDVSITPPYQATYVAAQNNGSSWTVLLRLQKSAADGGGTVSGNNYGLSAVMTVECSY</sequence>
<evidence type="ECO:0000256" key="1">
    <source>
        <dbReference type="SAM" id="Phobius"/>
    </source>
</evidence>
<gene>
    <name evidence="2" type="ORF">HV832_14185</name>
</gene>
<dbReference type="Proteomes" id="UP000588051">
    <property type="component" value="Unassembled WGS sequence"/>
</dbReference>
<keyword evidence="3" id="KW-1185">Reference proteome</keyword>
<evidence type="ECO:0000313" key="3">
    <source>
        <dbReference type="Proteomes" id="UP000588051"/>
    </source>
</evidence>
<name>A0A850QMV8_9BURK</name>